<dbReference type="RefSeq" id="WP_166031104.1">
    <property type="nucleotide sequence ID" value="NZ_CP048877.1"/>
</dbReference>
<dbReference type="SFLD" id="SFLDS00029">
    <property type="entry name" value="Radical_SAM"/>
    <property type="match status" value="1"/>
</dbReference>
<dbReference type="Pfam" id="PF04055">
    <property type="entry name" value="Radical_SAM"/>
    <property type="match status" value="1"/>
</dbReference>
<sequence>MAAYRQLIESGELKKRAEMARRLLSPCRLCPRACEVDRLSGEVGFCRTADRAIVASFGPHFGEEEPLVGQGGSGTIFFSWCNLGCVFCQNWEISHLGEGEPVEAEELAEMMLTLEARGCHNINFVTPSHVVPMILEALLIAAQRGLSVPLVYNTGGYDSLETLKLLEGIFDIYMPDFKYWDEKIALKYSLAPGYPQVARKAIKEMHRQVGDLILDHRGIAVKGLIIRHLVLPGGLAGSKKIFQWIAQEISPNTYVNIMDQYRPCGEAYRYPPLDRRITSQEYLEAIRAAEEAGLRRLDSRVRARLAYWL</sequence>
<dbReference type="GO" id="GO:0003824">
    <property type="term" value="F:catalytic activity"/>
    <property type="evidence" value="ECO:0007669"/>
    <property type="project" value="InterPro"/>
</dbReference>
<dbReference type="PANTHER" id="PTHR43075">
    <property type="entry name" value="FORMATE LYASE ACTIVATING ENZYME, PUTATIVE (AFU_ORTHOLOGUE AFUA_2G15630)-RELATED"/>
    <property type="match status" value="1"/>
</dbReference>
<protein>
    <submittedName>
        <fullName evidence="2">Radical SAM protein</fullName>
    </submittedName>
</protein>
<keyword evidence="1" id="KW-0411">Iron-sulfur</keyword>
<keyword evidence="1" id="KW-0949">S-adenosyl-L-methionine</keyword>
<evidence type="ECO:0000313" key="2">
    <source>
        <dbReference type="EMBL" id="QIJ70881.1"/>
    </source>
</evidence>
<dbReference type="SFLD" id="SFLDG01099">
    <property type="entry name" value="Uncharacterised_Radical_SAM_Su"/>
    <property type="match status" value="1"/>
</dbReference>
<keyword evidence="1" id="KW-0479">Metal-binding</keyword>
<dbReference type="EMBL" id="CP048877">
    <property type="protein sequence ID" value="QIJ70881.1"/>
    <property type="molecule type" value="Genomic_DNA"/>
</dbReference>
<feature type="binding site" evidence="1">
    <location>
        <position position="88"/>
    </location>
    <ligand>
        <name>[4Fe-4S] cluster</name>
        <dbReference type="ChEBI" id="CHEBI:49883"/>
        <note>4Fe-4S-S-AdoMet</note>
    </ligand>
</feature>
<evidence type="ECO:0000313" key="3">
    <source>
        <dbReference type="Proteomes" id="UP000502179"/>
    </source>
</evidence>
<dbReference type="Gene3D" id="3.20.20.70">
    <property type="entry name" value="Aldolase class I"/>
    <property type="match status" value="1"/>
</dbReference>
<organism evidence="2 3">
    <name type="scientific">Thermosulfuriphilus ammonigenes</name>
    <dbReference type="NCBI Taxonomy" id="1936021"/>
    <lineage>
        <taxon>Bacteria</taxon>
        <taxon>Pseudomonadati</taxon>
        <taxon>Thermodesulfobacteriota</taxon>
        <taxon>Thermodesulfobacteria</taxon>
        <taxon>Thermodesulfobacteriales</taxon>
        <taxon>Thermodesulfobacteriaceae</taxon>
        <taxon>Thermosulfuriphilus</taxon>
    </lineage>
</organism>
<dbReference type="CDD" id="cd01335">
    <property type="entry name" value="Radical_SAM"/>
    <property type="match status" value="1"/>
</dbReference>
<dbReference type="PANTHER" id="PTHR43075:SF1">
    <property type="entry name" value="FORMATE LYASE ACTIVATING ENZYME, PUTATIVE (AFU_ORTHOLOGUE AFUA_2G15630)-RELATED"/>
    <property type="match status" value="1"/>
</dbReference>
<comment type="cofactor">
    <cofactor evidence="1">
        <name>[4Fe-4S] cluster</name>
        <dbReference type="ChEBI" id="CHEBI:49883"/>
    </cofactor>
    <text evidence="1">Binds 1 [4Fe-4S] cluster. The cluster is coordinated with 3 cysteines and an exchangeable S-adenosyl-L-methionine.</text>
</comment>
<name>A0A6G7PTN8_9BACT</name>
<keyword evidence="3" id="KW-1185">Reference proteome</keyword>
<dbReference type="Proteomes" id="UP000502179">
    <property type="component" value="Chromosome"/>
</dbReference>
<feature type="binding site" evidence="1">
    <location>
        <position position="81"/>
    </location>
    <ligand>
        <name>[4Fe-4S] cluster</name>
        <dbReference type="ChEBI" id="CHEBI:49883"/>
        <note>4Fe-4S-S-AdoMet</note>
    </ligand>
</feature>
<dbReference type="InterPro" id="IPR040085">
    <property type="entry name" value="MJ0674-like"/>
</dbReference>
<dbReference type="InterPro" id="IPR013785">
    <property type="entry name" value="Aldolase_TIM"/>
</dbReference>
<dbReference type="InterPro" id="IPR007197">
    <property type="entry name" value="rSAM"/>
</dbReference>
<dbReference type="InterPro" id="IPR016431">
    <property type="entry name" value="Pyrv-formate_lyase-activ_prd"/>
</dbReference>
<dbReference type="PIRSF" id="PIRSF004869">
    <property type="entry name" value="PflX_prd"/>
    <property type="match status" value="1"/>
</dbReference>
<evidence type="ECO:0000256" key="1">
    <source>
        <dbReference type="PIRSR" id="PIRSR004869-50"/>
    </source>
</evidence>
<dbReference type="InterPro" id="IPR058240">
    <property type="entry name" value="rSAM_sf"/>
</dbReference>
<dbReference type="GO" id="GO:0046872">
    <property type="term" value="F:metal ion binding"/>
    <property type="evidence" value="ECO:0007669"/>
    <property type="project" value="UniProtKB-KW"/>
</dbReference>
<dbReference type="GO" id="GO:0051536">
    <property type="term" value="F:iron-sulfur cluster binding"/>
    <property type="evidence" value="ECO:0007669"/>
    <property type="project" value="UniProtKB-KW"/>
</dbReference>
<accession>A0A6G7PTN8</accession>
<feature type="binding site" evidence="1">
    <location>
        <position position="85"/>
    </location>
    <ligand>
        <name>[4Fe-4S] cluster</name>
        <dbReference type="ChEBI" id="CHEBI:49883"/>
        <note>4Fe-4S-S-AdoMet</note>
    </ligand>
</feature>
<reference evidence="2 3" key="1">
    <citation type="submission" date="2020-02" db="EMBL/GenBank/DDBJ databases">
        <title>Genome analysis of Thermosulfuriphilus ammonigenes ST65T, an anaerobic thermophilic chemolithoautotrophic bacterium isolated from a deep-sea hydrothermal vent.</title>
        <authorList>
            <person name="Slobodkina G."/>
            <person name="Allioux M."/>
            <person name="Merkel A."/>
            <person name="Alain K."/>
            <person name="Jebbar M."/>
            <person name="Slobodkin A."/>
        </authorList>
    </citation>
    <scope>NUCLEOTIDE SEQUENCE [LARGE SCALE GENOMIC DNA]</scope>
    <source>
        <strain evidence="2 3">ST65</strain>
    </source>
</reference>
<dbReference type="SUPFAM" id="SSF102114">
    <property type="entry name" value="Radical SAM enzymes"/>
    <property type="match status" value="1"/>
</dbReference>
<dbReference type="AlphaFoldDB" id="A0A6G7PTN8"/>
<proteinExistence type="predicted"/>
<gene>
    <name evidence="2" type="ORF">G4V39_00720</name>
</gene>
<dbReference type="KEGG" id="tav:G4V39_00720"/>
<keyword evidence="1" id="KW-0408">Iron</keyword>